<dbReference type="AlphaFoldDB" id="A0A9D1H9V1"/>
<evidence type="ECO:0000256" key="1">
    <source>
        <dbReference type="SAM" id="SignalP"/>
    </source>
</evidence>
<keyword evidence="3" id="KW-0326">Glycosidase</keyword>
<keyword evidence="1" id="KW-0732">Signal</keyword>
<evidence type="ECO:0000313" key="3">
    <source>
        <dbReference type="EMBL" id="HIT98290.1"/>
    </source>
</evidence>
<keyword evidence="3" id="KW-0378">Hydrolase</keyword>
<dbReference type="EMBL" id="DVLY01000140">
    <property type="protein sequence ID" value="HIT98290.1"/>
    <property type="molecule type" value="Genomic_DNA"/>
</dbReference>
<dbReference type="InterPro" id="IPR018711">
    <property type="entry name" value="NAGPA"/>
</dbReference>
<protein>
    <submittedName>
        <fullName evidence="3">Phosphodiester glycosidase family protein</fullName>
    </submittedName>
</protein>
<dbReference type="Proteomes" id="UP000824161">
    <property type="component" value="Unassembled WGS sequence"/>
</dbReference>
<gene>
    <name evidence="3" type="ORF">IAC44_05565</name>
</gene>
<feature type="chain" id="PRO_5038745397" evidence="1">
    <location>
        <begin position="25"/>
        <end position="278"/>
    </location>
</feature>
<dbReference type="GO" id="GO:0016798">
    <property type="term" value="F:hydrolase activity, acting on glycosyl bonds"/>
    <property type="evidence" value="ECO:0007669"/>
    <property type="project" value="UniProtKB-KW"/>
</dbReference>
<dbReference type="PANTHER" id="PTHR40446">
    <property type="entry name" value="N-ACETYLGLUCOSAMINE-1-PHOSPHODIESTER ALPHA-N-ACETYLGLUCOSAMINIDASE"/>
    <property type="match status" value="1"/>
</dbReference>
<comment type="caution">
    <text evidence="3">The sequence shown here is derived from an EMBL/GenBank/DDBJ whole genome shotgun (WGS) entry which is preliminary data.</text>
</comment>
<dbReference type="Pfam" id="PF09992">
    <property type="entry name" value="NAGPA"/>
    <property type="match status" value="1"/>
</dbReference>
<proteinExistence type="predicted"/>
<feature type="domain" description="Phosphodiester glycosidase" evidence="2">
    <location>
        <begin position="99"/>
        <end position="272"/>
    </location>
</feature>
<organism evidence="3 4">
    <name type="scientific">Candidatus Merdimorpha stercoravium</name>
    <dbReference type="NCBI Taxonomy" id="2840863"/>
    <lineage>
        <taxon>Bacteria</taxon>
        <taxon>Pseudomonadati</taxon>
        <taxon>Bacteroidota</taxon>
        <taxon>Flavobacteriia</taxon>
        <taxon>Flavobacteriales</taxon>
        <taxon>Candidatus Merdimorpha</taxon>
    </lineage>
</organism>
<sequence>MKRTKLHAALLALTIFPVCGQAQSRDSLTVADAEWNVRELADGVEWKSYHFRNKEKLFGTEEYINLLVVDQDKARETFRVAVCGDKPEPTSQMAQKADALAAVNGSNFSVAPPYAIRSYLRLDGQVLSANEPAGDYLTLDSLGRVKLEHNTHVDWIKAPTVLGCGPALLFGGKVLEQKSSTRDPRTAIATDGNTVLLITVDGRSFGNSSGVTLSELAELLRWLGAENALALDGGNAATMYIRGEDFDGVVNHPSGNGKFNHKGEQAVANALLLCLPEN</sequence>
<evidence type="ECO:0000259" key="2">
    <source>
        <dbReference type="Pfam" id="PF09992"/>
    </source>
</evidence>
<reference evidence="3" key="2">
    <citation type="journal article" date="2021" name="PeerJ">
        <title>Extensive microbial diversity within the chicken gut microbiome revealed by metagenomics and culture.</title>
        <authorList>
            <person name="Gilroy R."/>
            <person name="Ravi A."/>
            <person name="Getino M."/>
            <person name="Pursley I."/>
            <person name="Horton D.L."/>
            <person name="Alikhan N.F."/>
            <person name="Baker D."/>
            <person name="Gharbi K."/>
            <person name="Hall N."/>
            <person name="Watson M."/>
            <person name="Adriaenssens E.M."/>
            <person name="Foster-Nyarko E."/>
            <person name="Jarju S."/>
            <person name="Secka A."/>
            <person name="Antonio M."/>
            <person name="Oren A."/>
            <person name="Chaudhuri R.R."/>
            <person name="La Ragione R."/>
            <person name="Hildebrand F."/>
            <person name="Pallen M.J."/>
        </authorList>
    </citation>
    <scope>NUCLEOTIDE SEQUENCE</scope>
    <source>
        <strain evidence="3">1383</strain>
    </source>
</reference>
<accession>A0A9D1H9V1</accession>
<dbReference type="PANTHER" id="PTHR40446:SF2">
    <property type="entry name" value="N-ACETYLGLUCOSAMINE-1-PHOSPHODIESTER ALPHA-N-ACETYLGLUCOSAMINIDASE"/>
    <property type="match status" value="1"/>
</dbReference>
<evidence type="ECO:0000313" key="4">
    <source>
        <dbReference type="Proteomes" id="UP000824161"/>
    </source>
</evidence>
<feature type="signal peptide" evidence="1">
    <location>
        <begin position="1"/>
        <end position="24"/>
    </location>
</feature>
<reference evidence="3" key="1">
    <citation type="submission" date="2020-10" db="EMBL/GenBank/DDBJ databases">
        <authorList>
            <person name="Gilroy R."/>
        </authorList>
    </citation>
    <scope>NUCLEOTIDE SEQUENCE</scope>
    <source>
        <strain evidence="3">1383</strain>
    </source>
</reference>
<name>A0A9D1H9V1_9FLAO</name>